<dbReference type="SUPFAM" id="SSF51206">
    <property type="entry name" value="cAMP-binding domain-like"/>
    <property type="match status" value="1"/>
</dbReference>
<comment type="caution">
    <text evidence="2">The sequence shown here is derived from an EMBL/GenBank/DDBJ whole genome shotgun (WGS) entry which is preliminary data.</text>
</comment>
<evidence type="ECO:0000259" key="1">
    <source>
        <dbReference type="PROSITE" id="PS50042"/>
    </source>
</evidence>
<sequence>MNENDKLEALRRSLLAAELDDGETQALADRMGVTTLCDGEVLVAEGDLCQTLFLQAAGAMQCYRDQAGGKEDILYQMHVGECVGTRSFIDGSAYVFGLRSVGDSRVMTLESAALEAMEDDHPRLLYKVMRAFVLITHATLARLRLEDAELRNYLWASGGRY</sequence>
<reference evidence="2 3" key="1">
    <citation type="submission" date="2011-06" db="EMBL/GenBank/DDBJ databases">
        <title>The draft genome of Thiorhodococcus drewsii AZ1.</title>
        <authorList>
            <consortium name="US DOE Joint Genome Institute (JGI-PGF)"/>
            <person name="Lucas S."/>
            <person name="Han J."/>
            <person name="Lapidus A."/>
            <person name="Cheng J.-F."/>
            <person name="Goodwin L."/>
            <person name="Pitluck S."/>
            <person name="Peters L."/>
            <person name="Land M.L."/>
            <person name="Hauser L."/>
            <person name="Vogl K."/>
            <person name="Liu Z."/>
            <person name="Imhoff J."/>
            <person name="Thiel V."/>
            <person name="Frigaard N.-U."/>
            <person name="Bryant D.A."/>
            <person name="Woyke T.J."/>
        </authorList>
    </citation>
    <scope>NUCLEOTIDE SEQUENCE [LARGE SCALE GENOMIC DNA]</scope>
    <source>
        <strain evidence="2 3">AZ1</strain>
    </source>
</reference>
<protein>
    <submittedName>
        <fullName evidence="2">Cyclic nucleotide-binding protein</fullName>
    </submittedName>
</protein>
<dbReference type="Proteomes" id="UP000004200">
    <property type="component" value="Unassembled WGS sequence"/>
</dbReference>
<name>G2E5N4_9GAMM</name>
<dbReference type="Gene3D" id="2.60.120.10">
    <property type="entry name" value="Jelly Rolls"/>
    <property type="match status" value="1"/>
</dbReference>
<dbReference type="CDD" id="cd00038">
    <property type="entry name" value="CAP_ED"/>
    <property type="match status" value="1"/>
</dbReference>
<dbReference type="InterPro" id="IPR018490">
    <property type="entry name" value="cNMP-bd_dom_sf"/>
</dbReference>
<dbReference type="Pfam" id="PF00027">
    <property type="entry name" value="cNMP_binding"/>
    <property type="match status" value="1"/>
</dbReference>
<dbReference type="STRING" id="765913.ThidrDRAFT_3597"/>
<dbReference type="SMART" id="SM00100">
    <property type="entry name" value="cNMP"/>
    <property type="match status" value="1"/>
</dbReference>
<gene>
    <name evidence="2" type="ORF">ThidrDRAFT_3597</name>
</gene>
<evidence type="ECO:0000313" key="2">
    <source>
        <dbReference type="EMBL" id="EGV28605.1"/>
    </source>
</evidence>
<evidence type="ECO:0000313" key="3">
    <source>
        <dbReference type="Proteomes" id="UP000004200"/>
    </source>
</evidence>
<dbReference type="InterPro" id="IPR014710">
    <property type="entry name" value="RmlC-like_jellyroll"/>
</dbReference>
<accession>G2E5N4</accession>
<dbReference type="eggNOG" id="COG0664">
    <property type="taxonomic scope" value="Bacteria"/>
</dbReference>
<dbReference type="OrthoDB" id="8565101at2"/>
<dbReference type="AlphaFoldDB" id="G2E5N4"/>
<dbReference type="PROSITE" id="PS50042">
    <property type="entry name" value="CNMP_BINDING_3"/>
    <property type="match status" value="1"/>
</dbReference>
<proteinExistence type="predicted"/>
<organism evidence="2 3">
    <name type="scientific">Thiorhodococcus drewsii AZ1</name>
    <dbReference type="NCBI Taxonomy" id="765913"/>
    <lineage>
        <taxon>Bacteria</taxon>
        <taxon>Pseudomonadati</taxon>
        <taxon>Pseudomonadota</taxon>
        <taxon>Gammaproteobacteria</taxon>
        <taxon>Chromatiales</taxon>
        <taxon>Chromatiaceae</taxon>
        <taxon>Thiorhodococcus</taxon>
    </lineage>
</organism>
<dbReference type="InterPro" id="IPR000595">
    <property type="entry name" value="cNMP-bd_dom"/>
</dbReference>
<keyword evidence="3" id="KW-1185">Reference proteome</keyword>
<feature type="domain" description="Cyclic nucleotide-binding" evidence="1">
    <location>
        <begin position="15"/>
        <end position="117"/>
    </location>
</feature>
<dbReference type="EMBL" id="AFWT01000033">
    <property type="protein sequence ID" value="EGV28605.1"/>
    <property type="molecule type" value="Genomic_DNA"/>
</dbReference>